<keyword evidence="2" id="KW-0472">Membrane</keyword>
<feature type="transmembrane region" description="Helical" evidence="2">
    <location>
        <begin position="47"/>
        <end position="70"/>
    </location>
</feature>
<feature type="region of interest" description="Disordered" evidence="1">
    <location>
        <begin position="141"/>
        <end position="160"/>
    </location>
</feature>
<evidence type="ECO:0000313" key="4">
    <source>
        <dbReference type="Proteomes" id="UP000199406"/>
    </source>
</evidence>
<protein>
    <submittedName>
        <fullName evidence="3">Uncharacterized protein</fullName>
    </submittedName>
</protein>
<organism evidence="3 4">
    <name type="scientific">Blastococcus aurantiacus</name>
    <dbReference type="NCBI Taxonomy" id="1550231"/>
    <lineage>
        <taxon>Bacteria</taxon>
        <taxon>Bacillati</taxon>
        <taxon>Actinomycetota</taxon>
        <taxon>Actinomycetes</taxon>
        <taxon>Geodermatophilales</taxon>
        <taxon>Geodermatophilaceae</taxon>
        <taxon>Blastococcus</taxon>
    </lineage>
</organism>
<feature type="transmembrane region" description="Helical" evidence="2">
    <location>
        <begin position="77"/>
        <end position="95"/>
    </location>
</feature>
<evidence type="ECO:0000256" key="1">
    <source>
        <dbReference type="SAM" id="MobiDB-lite"/>
    </source>
</evidence>
<sequence>MDGQRVLRVAARGVAAAVSGGLVGALLTRGLMRVIMIVADGDRSFTWSGSAFIALFYVLFLVPGAVALAWSRARWPLVVFGAGAIAIPVQAIGIATTDLEGLGPFTAGQWAGLAASFVAMAAVYVLQAAFAYRVATSGRRDRQGEPSATFVGAGGRETLG</sequence>
<gene>
    <name evidence="3" type="ORF">SAMN05660662_2253</name>
</gene>
<accession>A0A1G7LDQ7</accession>
<reference evidence="4" key="1">
    <citation type="submission" date="2016-10" db="EMBL/GenBank/DDBJ databases">
        <authorList>
            <person name="Varghese N."/>
            <person name="Submissions S."/>
        </authorList>
    </citation>
    <scope>NUCLEOTIDE SEQUENCE [LARGE SCALE GENOMIC DNA]</scope>
    <source>
        <strain evidence="4">DSM 44268</strain>
    </source>
</reference>
<keyword evidence="4" id="KW-1185">Reference proteome</keyword>
<name>A0A1G7LDQ7_9ACTN</name>
<feature type="transmembrane region" description="Helical" evidence="2">
    <location>
        <begin position="9"/>
        <end position="27"/>
    </location>
</feature>
<feature type="transmembrane region" description="Helical" evidence="2">
    <location>
        <begin position="107"/>
        <end position="132"/>
    </location>
</feature>
<keyword evidence="2" id="KW-0812">Transmembrane</keyword>
<evidence type="ECO:0000256" key="2">
    <source>
        <dbReference type="SAM" id="Phobius"/>
    </source>
</evidence>
<dbReference type="AlphaFoldDB" id="A0A1G7LDQ7"/>
<dbReference type="Proteomes" id="UP000199406">
    <property type="component" value="Unassembled WGS sequence"/>
</dbReference>
<keyword evidence="2" id="KW-1133">Transmembrane helix</keyword>
<evidence type="ECO:0000313" key="3">
    <source>
        <dbReference type="EMBL" id="SDF47516.1"/>
    </source>
</evidence>
<dbReference type="EMBL" id="FNBT01000004">
    <property type="protein sequence ID" value="SDF47516.1"/>
    <property type="molecule type" value="Genomic_DNA"/>
</dbReference>
<proteinExistence type="predicted"/>